<proteinExistence type="predicted"/>
<gene>
    <name evidence="1" type="ORF">HPB47_004600</name>
</gene>
<keyword evidence="2" id="KW-1185">Reference proteome</keyword>
<evidence type="ECO:0000313" key="2">
    <source>
        <dbReference type="Proteomes" id="UP000805193"/>
    </source>
</evidence>
<reference evidence="1 2" key="1">
    <citation type="journal article" date="2020" name="Cell">
        <title>Large-Scale Comparative Analyses of Tick Genomes Elucidate Their Genetic Diversity and Vector Capacities.</title>
        <authorList>
            <consortium name="Tick Genome and Microbiome Consortium (TIGMIC)"/>
            <person name="Jia N."/>
            <person name="Wang J."/>
            <person name="Shi W."/>
            <person name="Du L."/>
            <person name="Sun Y."/>
            <person name="Zhan W."/>
            <person name="Jiang J.F."/>
            <person name="Wang Q."/>
            <person name="Zhang B."/>
            <person name="Ji P."/>
            <person name="Bell-Sakyi L."/>
            <person name="Cui X.M."/>
            <person name="Yuan T.T."/>
            <person name="Jiang B.G."/>
            <person name="Yang W.F."/>
            <person name="Lam T.T."/>
            <person name="Chang Q.C."/>
            <person name="Ding S.J."/>
            <person name="Wang X.J."/>
            <person name="Zhu J.G."/>
            <person name="Ruan X.D."/>
            <person name="Zhao L."/>
            <person name="Wei J.T."/>
            <person name="Ye R.Z."/>
            <person name="Que T.C."/>
            <person name="Du C.H."/>
            <person name="Zhou Y.H."/>
            <person name="Cheng J.X."/>
            <person name="Dai P.F."/>
            <person name="Guo W.B."/>
            <person name="Han X.H."/>
            <person name="Huang E.J."/>
            <person name="Li L.F."/>
            <person name="Wei W."/>
            <person name="Gao Y.C."/>
            <person name="Liu J.Z."/>
            <person name="Shao H.Z."/>
            <person name="Wang X."/>
            <person name="Wang C.C."/>
            <person name="Yang T.C."/>
            <person name="Huo Q.B."/>
            <person name="Li W."/>
            <person name="Chen H.Y."/>
            <person name="Chen S.E."/>
            <person name="Zhou L.G."/>
            <person name="Ni X.B."/>
            <person name="Tian J.H."/>
            <person name="Sheng Y."/>
            <person name="Liu T."/>
            <person name="Pan Y.S."/>
            <person name="Xia L.Y."/>
            <person name="Li J."/>
            <person name="Zhao F."/>
            <person name="Cao W.C."/>
        </authorList>
    </citation>
    <scope>NUCLEOTIDE SEQUENCE [LARGE SCALE GENOMIC DNA]</scope>
    <source>
        <strain evidence="1">Iper-2018</strain>
    </source>
</reference>
<accession>A0AC60PFA8</accession>
<name>A0AC60PFA8_IXOPE</name>
<organism evidence="1 2">
    <name type="scientific">Ixodes persulcatus</name>
    <name type="common">Taiga tick</name>
    <dbReference type="NCBI Taxonomy" id="34615"/>
    <lineage>
        <taxon>Eukaryota</taxon>
        <taxon>Metazoa</taxon>
        <taxon>Ecdysozoa</taxon>
        <taxon>Arthropoda</taxon>
        <taxon>Chelicerata</taxon>
        <taxon>Arachnida</taxon>
        <taxon>Acari</taxon>
        <taxon>Parasitiformes</taxon>
        <taxon>Ixodida</taxon>
        <taxon>Ixodoidea</taxon>
        <taxon>Ixodidae</taxon>
        <taxon>Ixodinae</taxon>
        <taxon>Ixodes</taxon>
    </lineage>
</organism>
<protein>
    <submittedName>
        <fullName evidence="1">Uncharacterized protein</fullName>
    </submittedName>
</protein>
<evidence type="ECO:0000313" key="1">
    <source>
        <dbReference type="EMBL" id="KAG0418764.1"/>
    </source>
</evidence>
<comment type="caution">
    <text evidence="1">The sequence shown here is derived from an EMBL/GenBank/DDBJ whole genome shotgun (WGS) entry which is preliminary data.</text>
</comment>
<dbReference type="EMBL" id="JABSTQ010010702">
    <property type="protein sequence ID" value="KAG0418764.1"/>
    <property type="molecule type" value="Genomic_DNA"/>
</dbReference>
<dbReference type="Proteomes" id="UP000805193">
    <property type="component" value="Unassembled WGS sequence"/>
</dbReference>
<sequence length="1192" mass="132181">MQWGSNRIRKISNVSIPCVVCRHSSFDVAPVTPKVNGIVIRHNSRDYYARRRRLQDPGGMIIGARRTRRQRADILSVMEDYRQSSLSRLTSWCLWIWHLLLHPTNAWRSSTLWNKVHLFFCYILSCISVGHHEKNTLLEWVRTRVKNHPVPDNFSSGWKDGILLCALLDSMYPGSCPRYDLLNPDNCLSNAELAFFLLEKHTPIRPEITAEELAEGSQCIEKAVRAIVSRLKQISAKTQLQRALGKRPSIKEDTDDSNSLVAKQNCFAKGMGLILAVRGRKATFNIFTRSTCNFCIVVEIKGPDNSICKEIITNKSPRRKVTKSTEDRDNSADEDQLDKKILIEYDIQPGKVAVKYTPVLKGKHQLSIIWHGQHLTGSPFTVNVDDSTDYAEEAMLMRQDSTESQSSEKDDKPSVASAPTLPGQIKGRVKRRRVLRRILNVNGQDIVIEGDDPEKLQQVLQSISKNAFRQNNGDSCQKRAATTPDIGHFRPHFSPFSSPESSPETYSRNDFGSKSMWDASRSPSKLATPEIVVSSFGQPMSDEETFERQNDAKADPLGSGPQCSTETTCELAVKIQPCIKVEEPCVFEVPHREDAPTLDKCPGVGTNADSTPAQSTSCSISAEDQTPACQSICCELPQSELQDNTGCLDSAHLTDDSGLIDSSLVSPEPSAIEEARKLCRALSIISEESDKGPLDPTELHDIAESSSGEAREMLQDIESTEQINQKSSIQPLQEALPSKERLPCKVISNLNAFSPVVPKSVLPKTGSAVTVEANTKPEQAAESKIEALYLDSLRLRQFFADKLKNRAQAGSSTEVSFIGEREDFIPVKDRVKDWEEKHSPDSSRNAERTAAFVRSDSVEAVRPVPRSREHTVNLVKNSTPPEDSSVDSDTRPSDDRGLSAFGGHEKPPRSQQSHRRRGTYHGPAQFPTSTSQLQDVDNRSVSSQGHASHPGTLDSGLGTRDSVNSEDHSWRTNSDSSPTRAEGNEHRKYCHRSHSYAFWFGDIGQGPRAMRCQCSEGNLRRHVSMATVMSGDELSSGGQSSESEGNSSDSEYIDDLPNEGSLLLDCYPAFESVKLSSDVVGRIYYDENDSDLFGKWSSRPEKCVASGPRLYFGQVGAENHFEVSTKDAGSGPLSVSIQGPMHGSVIKVSVTYCGLDNYTVMYKVIEPGYYIVNIKWADWPIPDSPVMCKVTM</sequence>